<feature type="compositionally biased region" description="Basic and acidic residues" evidence="1">
    <location>
        <begin position="9"/>
        <end position="23"/>
    </location>
</feature>
<name>A0A1H0KQM6_9PSED</name>
<proteinExistence type="predicted"/>
<sequence length="177" mass="19763">MSQTVFRTIKTEGLRNSKTERDPGAGTMGAAAIKGCSPLTHTHETSHLPCIPHVAKIRASMGDCMSWEAGTRLEGDVDAAMCERLAEQAGRMLRRRCQEPQGGQQPPDRLPIGRAITAASDTTFAIECRNFSLRHLQPLDLAHRGSHLNKRWMTEQHSHIRFEVRLAHALDQAHRQQ</sequence>
<evidence type="ECO:0000256" key="1">
    <source>
        <dbReference type="SAM" id="MobiDB-lite"/>
    </source>
</evidence>
<dbReference type="Proteomes" id="UP000183042">
    <property type="component" value="Unassembled WGS sequence"/>
</dbReference>
<accession>A0A1H0KQM6</accession>
<organism evidence="2 3">
    <name type="scientific">Pseudomonas congelans</name>
    <dbReference type="NCBI Taxonomy" id="200452"/>
    <lineage>
        <taxon>Bacteria</taxon>
        <taxon>Pseudomonadati</taxon>
        <taxon>Pseudomonadota</taxon>
        <taxon>Gammaproteobacteria</taxon>
        <taxon>Pseudomonadales</taxon>
        <taxon>Pseudomonadaceae</taxon>
        <taxon>Pseudomonas</taxon>
    </lineage>
</organism>
<protein>
    <submittedName>
        <fullName evidence="2">Uncharacterized protein</fullName>
    </submittedName>
</protein>
<evidence type="ECO:0000313" key="2">
    <source>
        <dbReference type="EMBL" id="SDO58267.1"/>
    </source>
</evidence>
<gene>
    <name evidence="2" type="ORF">SAMN05216596_101840</name>
</gene>
<reference evidence="2 3" key="1">
    <citation type="submission" date="2016-10" db="EMBL/GenBank/DDBJ databases">
        <authorList>
            <person name="Varghese N."/>
            <person name="Submissions S."/>
        </authorList>
    </citation>
    <scope>NUCLEOTIDE SEQUENCE [LARGE SCALE GENOMIC DNA]</scope>
    <source>
        <strain evidence="2 3">DSM 14939</strain>
    </source>
</reference>
<dbReference type="EMBL" id="FNJH01000001">
    <property type="protein sequence ID" value="SDO58267.1"/>
    <property type="molecule type" value="Genomic_DNA"/>
</dbReference>
<keyword evidence="3" id="KW-1185">Reference proteome</keyword>
<evidence type="ECO:0000313" key="3">
    <source>
        <dbReference type="Proteomes" id="UP000183042"/>
    </source>
</evidence>
<feature type="region of interest" description="Disordered" evidence="1">
    <location>
        <begin position="1"/>
        <end position="28"/>
    </location>
</feature>
<comment type="caution">
    <text evidence="2">The sequence shown here is derived from an EMBL/GenBank/DDBJ whole genome shotgun (WGS) entry which is preliminary data.</text>
</comment>